<dbReference type="GO" id="GO:0006508">
    <property type="term" value="P:proteolysis"/>
    <property type="evidence" value="ECO:0007669"/>
    <property type="project" value="InterPro"/>
</dbReference>
<organism evidence="5 6">
    <name type="scientific">Heterocephalus glaber</name>
    <name type="common">Naked mole rat</name>
    <dbReference type="NCBI Taxonomy" id="10181"/>
    <lineage>
        <taxon>Eukaryota</taxon>
        <taxon>Metazoa</taxon>
        <taxon>Chordata</taxon>
        <taxon>Craniata</taxon>
        <taxon>Vertebrata</taxon>
        <taxon>Euteleostomi</taxon>
        <taxon>Mammalia</taxon>
        <taxon>Eutheria</taxon>
        <taxon>Euarchontoglires</taxon>
        <taxon>Glires</taxon>
        <taxon>Rodentia</taxon>
        <taxon>Hystricomorpha</taxon>
        <taxon>Bathyergidae</taxon>
        <taxon>Heterocephalus</taxon>
    </lineage>
</organism>
<dbReference type="InterPro" id="IPR043128">
    <property type="entry name" value="Rev_trsase/Diguanyl_cyclase"/>
</dbReference>
<reference evidence="6" key="1">
    <citation type="submission" date="2025-08" db="UniProtKB">
        <authorList>
            <consortium name="RefSeq"/>
        </authorList>
    </citation>
    <scope>IDENTIFICATION</scope>
</reference>
<dbReference type="InterPro" id="IPR043502">
    <property type="entry name" value="DNA/RNA_pol_sf"/>
</dbReference>
<dbReference type="Pfam" id="PF00075">
    <property type="entry name" value="RNase_H"/>
    <property type="match status" value="1"/>
</dbReference>
<dbReference type="InterPro" id="IPR051320">
    <property type="entry name" value="Viral_Replic_Matur_Polypro"/>
</dbReference>
<keyword evidence="5" id="KW-1185">Reference proteome</keyword>
<dbReference type="Gene3D" id="3.30.70.270">
    <property type="match status" value="1"/>
</dbReference>
<feature type="domain" description="Peptidase A2" evidence="3">
    <location>
        <begin position="11"/>
        <end position="82"/>
    </location>
</feature>
<dbReference type="SUPFAM" id="SSF50630">
    <property type="entry name" value="Acid proteases"/>
    <property type="match status" value="1"/>
</dbReference>
<dbReference type="SUPFAM" id="SSF53098">
    <property type="entry name" value="Ribonuclease H-like"/>
    <property type="match status" value="1"/>
</dbReference>
<dbReference type="PROSITE" id="PS50879">
    <property type="entry name" value="RNASE_H_1"/>
    <property type="match status" value="1"/>
</dbReference>
<dbReference type="InterPro" id="IPR021109">
    <property type="entry name" value="Peptidase_aspartic_dom_sf"/>
</dbReference>
<protein>
    <submittedName>
        <fullName evidence="6">Uncharacterized protein LOC110347586</fullName>
    </submittedName>
</protein>
<evidence type="ECO:0000259" key="3">
    <source>
        <dbReference type="PROSITE" id="PS50175"/>
    </source>
</evidence>
<gene>
    <name evidence="6" type="primary">LOC110347586</name>
</gene>
<dbReference type="InterPro" id="IPR041577">
    <property type="entry name" value="RT_RNaseH_2"/>
</dbReference>
<dbReference type="Proteomes" id="UP000694906">
    <property type="component" value="Unplaced"/>
</dbReference>
<dbReference type="GO" id="GO:0003964">
    <property type="term" value="F:RNA-directed DNA polymerase activity"/>
    <property type="evidence" value="ECO:0007669"/>
    <property type="project" value="UniProtKB-KW"/>
</dbReference>
<feature type="domain" description="RNase H type-1" evidence="4">
    <location>
        <begin position="422"/>
        <end position="569"/>
    </location>
</feature>
<dbReference type="FunFam" id="3.30.70.270:FF:000020">
    <property type="entry name" value="Transposon Tf2-6 polyprotein-like Protein"/>
    <property type="match status" value="1"/>
</dbReference>
<keyword evidence="2" id="KW-0808">Transferase</keyword>
<dbReference type="InterPro" id="IPR036397">
    <property type="entry name" value="RNaseH_sf"/>
</dbReference>
<dbReference type="InterPro" id="IPR018061">
    <property type="entry name" value="Retropepsins"/>
</dbReference>
<name>A0AAX6SK59_HETGA</name>
<evidence type="ECO:0000259" key="4">
    <source>
        <dbReference type="PROSITE" id="PS50879"/>
    </source>
</evidence>
<evidence type="ECO:0000256" key="2">
    <source>
        <dbReference type="ARBA" id="ARBA00022918"/>
    </source>
</evidence>
<accession>A0AAX6SK59</accession>
<dbReference type="GeneID" id="110347586"/>
<dbReference type="Pfam" id="PF00077">
    <property type="entry name" value="RVP"/>
    <property type="match status" value="1"/>
</dbReference>
<dbReference type="Gene3D" id="3.10.20.370">
    <property type="match status" value="1"/>
</dbReference>
<dbReference type="SUPFAM" id="SSF56672">
    <property type="entry name" value="DNA/RNA polymerases"/>
    <property type="match status" value="1"/>
</dbReference>
<dbReference type="GO" id="GO:0004190">
    <property type="term" value="F:aspartic-type endopeptidase activity"/>
    <property type="evidence" value="ECO:0007669"/>
    <property type="project" value="InterPro"/>
</dbReference>
<dbReference type="Gene3D" id="3.30.420.10">
    <property type="entry name" value="Ribonuclease H-like superfamily/Ribonuclease H"/>
    <property type="match status" value="1"/>
</dbReference>
<dbReference type="GO" id="GO:0004523">
    <property type="term" value="F:RNA-DNA hybrid ribonuclease activity"/>
    <property type="evidence" value="ECO:0007669"/>
    <property type="project" value="InterPro"/>
</dbReference>
<proteinExistence type="predicted"/>
<dbReference type="PANTHER" id="PTHR33064:SF29">
    <property type="entry name" value="PEPTIDASE A2 DOMAIN-CONTAINING PROTEIN-RELATED"/>
    <property type="match status" value="1"/>
</dbReference>
<dbReference type="PROSITE" id="PS50175">
    <property type="entry name" value="ASP_PROT_RETROV"/>
    <property type="match status" value="1"/>
</dbReference>
<evidence type="ECO:0000256" key="1">
    <source>
        <dbReference type="ARBA" id="ARBA00022801"/>
    </source>
</evidence>
<dbReference type="RefSeq" id="XP_021108235.1">
    <property type="nucleotide sequence ID" value="XM_021252576.1"/>
</dbReference>
<evidence type="ECO:0000313" key="6">
    <source>
        <dbReference type="RefSeq" id="XP_021108235.1"/>
    </source>
</evidence>
<keyword evidence="2" id="KW-0695">RNA-directed DNA polymerase</keyword>
<dbReference type="InterPro" id="IPR012337">
    <property type="entry name" value="RNaseH-like_sf"/>
</dbReference>
<dbReference type="InterPro" id="IPR001995">
    <property type="entry name" value="Peptidase_A2_cat"/>
</dbReference>
<keyword evidence="2" id="KW-0548">Nucleotidyltransferase</keyword>
<dbReference type="PANTHER" id="PTHR33064">
    <property type="entry name" value="POL PROTEIN"/>
    <property type="match status" value="1"/>
</dbReference>
<dbReference type="GO" id="GO:0003676">
    <property type="term" value="F:nucleic acid binding"/>
    <property type="evidence" value="ECO:0007669"/>
    <property type="project" value="InterPro"/>
</dbReference>
<dbReference type="Gene3D" id="2.40.70.10">
    <property type="entry name" value="Acid Proteases"/>
    <property type="match status" value="1"/>
</dbReference>
<evidence type="ECO:0000313" key="5">
    <source>
        <dbReference type="Proteomes" id="UP000694906"/>
    </source>
</evidence>
<keyword evidence="1" id="KW-0378">Hydrolase</keyword>
<dbReference type="AlphaFoldDB" id="A0AAX6SK59"/>
<dbReference type="CDD" id="cd09273">
    <property type="entry name" value="RNase_HI_RT_Bel"/>
    <property type="match status" value="1"/>
</dbReference>
<dbReference type="InterPro" id="IPR002156">
    <property type="entry name" value="RNaseH_domain"/>
</dbReference>
<dbReference type="Pfam" id="PF17919">
    <property type="entry name" value="RT_RNaseH_2"/>
    <property type="match status" value="1"/>
</dbReference>
<sequence>MVTLEIGGTDVQFLVDTGTAHSDLKTPLGTFSSLKSSITGATGQSASYPWTTKRTVNLGKGTVTHSFLVILECPYPLLERDLLQKLGAVISFEPEGGILELKPPSAIMVMVPLEDEFKLLKEGTEPPEQKWDYLQKRFPLVCAETNSPGLAKHHAPVVVQLLASATPARVWQYPLWLEAKGKRRLTESRVSTILQIPKPGPKKQVSEFLGAVGYWRIWIPGFAEIAKPLHEATAGGNTPLQWTEACQQTFQLLKTALTSAPALALPHLNKPFTLYVTEKNGVAKGVITQLLGPWKRPVTYLSKKLDLVARGWPTCLRTIAAAAALTSEADKLTFGQDLTLITPHAIEPLLNSSPSKWLSNARLLQYQGLLLEQPRIKFATTTGLNPPTLLPESDEQMPIHDCLETLANSRGGRPDLTDQALPHAEITFYTDGYSFVRDGVRYAGAAMVNQDQQVEWEQGLPQGTSAQRAELIALTKALKLGKGKRINIFTDSRYAFATAHVHGEIYQNRGLLTSKGKEIKNKTEILTLLQAIWLPQEVVIIHCHGHQKGSSPEVIENNAADQAARQATQKSVGKQMVLLPTPVLPEKPKYTDKKITEMNRRCWTRKRHGWWMTKAGKTVLPATVADTLL</sequence>